<evidence type="ECO:0000256" key="4">
    <source>
        <dbReference type="ARBA" id="ARBA00023024"/>
    </source>
</evidence>
<accession>A0A8J6ISG7</accession>
<dbReference type="Proteomes" id="UP000601768">
    <property type="component" value="Unassembled WGS sequence"/>
</dbReference>
<dbReference type="InterPro" id="IPR001579">
    <property type="entry name" value="Glyco_hydro_18_chit_AS"/>
</dbReference>
<organism evidence="10 11">
    <name type="scientific">Neptunicella marina</name>
    <dbReference type="NCBI Taxonomy" id="2125989"/>
    <lineage>
        <taxon>Bacteria</taxon>
        <taxon>Pseudomonadati</taxon>
        <taxon>Pseudomonadota</taxon>
        <taxon>Gammaproteobacteria</taxon>
        <taxon>Alteromonadales</taxon>
        <taxon>Alteromonadaceae</taxon>
        <taxon>Neptunicella</taxon>
    </lineage>
</organism>
<evidence type="ECO:0000256" key="8">
    <source>
        <dbReference type="RuleBase" id="RU004453"/>
    </source>
</evidence>
<evidence type="ECO:0000256" key="5">
    <source>
        <dbReference type="ARBA" id="ARBA00023295"/>
    </source>
</evidence>
<reference evidence="10" key="1">
    <citation type="journal article" date="2018" name="Int. J. Syst. Evol. Microbiol.">
        <title>Neptunicella marina gen. nov., sp. nov., isolated from surface seawater.</title>
        <authorList>
            <person name="Liu X."/>
            <person name="Lai Q."/>
            <person name="Du Y."/>
            <person name="Zhang X."/>
            <person name="Liu Z."/>
            <person name="Sun F."/>
            <person name="Shao Z."/>
        </authorList>
    </citation>
    <scope>NUCLEOTIDE SEQUENCE</scope>
    <source>
        <strain evidence="10">S27-2</strain>
    </source>
</reference>
<dbReference type="PROSITE" id="PS01095">
    <property type="entry name" value="GH18_1"/>
    <property type="match status" value="1"/>
</dbReference>
<reference evidence="10" key="2">
    <citation type="submission" date="2020-08" db="EMBL/GenBank/DDBJ databases">
        <authorList>
            <person name="Lai Q."/>
        </authorList>
    </citation>
    <scope>NUCLEOTIDE SEQUENCE</scope>
    <source>
        <strain evidence="10">S27-2</strain>
    </source>
</reference>
<evidence type="ECO:0000313" key="11">
    <source>
        <dbReference type="Proteomes" id="UP000601768"/>
    </source>
</evidence>
<dbReference type="InterPro" id="IPR001223">
    <property type="entry name" value="Glyco_hydro18_cat"/>
</dbReference>
<comment type="catalytic activity">
    <reaction evidence="1">
        <text>Random endo-hydrolysis of N-acetyl-beta-D-glucosaminide (1-&gt;4)-beta-linkages in chitin and chitodextrins.</text>
        <dbReference type="EC" id="3.2.1.14"/>
    </reaction>
</comment>
<keyword evidence="5 7" id="KW-0326">Glycosidase</keyword>
<keyword evidence="3 7" id="KW-0378">Hydrolase</keyword>
<dbReference type="PANTHER" id="PTHR11177:SF317">
    <property type="entry name" value="CHITINASE 12-RELATED"/>
    <property type="match status" value="1"/>
</dbReference>
<evidence type="ECO:0000259" key="9">
    <source>
        <dbReference type="PROSITE" id="PS51910"/>
    </source>
</evidence>
<dbReference type="GO" id="GO:0006032">
    <property type="term" value="P:chitin catabolic process"/>
    <property type="evidence" value="ECO:0007669"/>
    <property type="project" value="UniProtKB-KW"/>
</dbReference>
<comment type="caution">
    <text evidence="10">The sequence shown here is derived from an EMBL/GenBank/DDBJ whole genome shotgun (WGS) entry which is preliminary data.</text>
</comment>
<dbReference type="GO" id="GO:0000272">
    <property type="term" value="P:polysaccharide catabolic process"/>
    <property type="evidence" value="ECO:0007669"/>
    <property type="project" value="UniProtKB-KW"/>
</dbReference>
<dbReference type="EMBL" id="JACNEP010000004">
    <property type="protein sequence ID" value="MBC3765464.1"/>
    <property type="molecule type" value="Genomic_DNA"/>
</dbReference>
<keyword evidence="6" id="KW-0624">Polysaccharide degradation</keyword>
<evidence type="ECO:0000256" key="6">
    <source>
        <dbReference type="ARBA" id="ARBA00023326"/>
    </source>
</evidence>
<dbReference type="SUPFAM" id="SSF54556">
    <property type="entry name" value="Chitinase insertion domain"/>
    <property type="match status" value="1"/>
</dbReference>
<evidence type="ECO:0000256" key="3">
    <source>
        <dbReference type="ARBA" id="ARBA00022801"/>
    </source>
</evidence>
<evidence type="ECO:0000256" key="1">
    <source>
        <dbReference type="ARBA" id="ARBA00000822"/>
    </source>
</evidence>
<dbReference type="InterPro" id="IPR011583">
    <property type="entry name" value="Chitinase_II/V-like_cat"/>
</dbReference>
<dbReference type="Gene3D" id="3.20.20.80">
    <property type="entry name" value="Glycosidases"/>
    <property type="match status" value="1"/>
</dbReference>
<keyword evidence="11" id="KW-1185">Reference proteome</keyword>
<gene>
    <name evidence="10" type="ORF">H8B19_06215</name>
</gene>
<sequence>MRLFDEQNSVRLTTKLLICLALFVVNSVHAKQAVIASYYASDGNIEAIKQLPAHKLTHILYAFIAICGDNSGADKQTQLAIKKACKDKKNYSAVLFNPAAKAELDAFKQLKQQHAQLKVLPSFGGWILSQPFHDIVKTQDNLAYFVKSAVELIAEYDVFDGIDIDWEYPGGGGNQQPILDGAAADNERIQYTNMMKLLRHKMDQLALKTGRTYLLSAAVNGMPYKVNAIDWRGVIPYMDYVFAMTYDFAVGDGRAAHHTNLFSDASGSMSASAMLENLLVAGVPSQKLVMGAAFYGRGWTQSGWQGEAFADNSQSVSTGSYQYRELIDQPPAGYVYGFDKKAQAPYFYNSANDGFISFDDARSIEAKARWAKQKDLAGIFSWQIRQDNGDLLDAMLKGFAAKPDVQ</sequence>
<keyword evidence="4" id="KW-0146">Chitin degradation</keyword>
<dbReference type="GO" id="GO:0008061">
    <property type="term" value="F:chitin binding"/>
    <property type="evidence" value="ECO:0007669"/>
    <property type="project" value="InterPro"/>
</dbReference>
<dbReference type="AlphaFoldDB" id="A0A8J6ISG7"/>
<protein>
    <recommendedName>
        <fullName evidence="2">chitinase</fullName>
        <ecNumber evidence="2">3.2.1.14</ecNumber>
    </recommendedName>
</protein>
<dbReference type="RefSeq" id="WP_186505940.1">
    <property type="nucleotide sequence ID" value="NZ_JACNEP010000004.1"/>
</dbReference>
<name>A0A8J6ISG7_9ALTE</name>
<feature type="domain" description="GH18" evidence="9">
    <location>
        <begin position="33"/>
        <end position="402"/>
    </location>
</feature>
<dbReference type="InterPro" id="IPR017853">
    <property type="entry name" value="GH"/>
</dbReference>
<dbReference type="CDD" id="cd06548">
    <property type="entry name" value="GH18_chitinase"/>
    <property type="match status" value="1"/>
</dbReference>
<dbReference type="EC" id="3.2.1.14" evidence="2"/>
<evidence type="ECO:0000256" key="2">
    <source>
        <dbReference type="ARBA" id="ARBA00012729"/>
    </source>
</evidence>
<evidence type="ECO:0000313" key="10">
    <source>
        <dbReference type="EMBL" id="MBC3765464.1"/>
    </source>
</evidence>
<proteinExistence type="inferred from homology"/>
<dbReference type="Gene3D" id="3.10.50.10">
    <property type="match status" value="1"/>
</dbReference>
<dbReference type="SUPFAM" id="SSF51445">
    <property type="entry name" value="(Trans)glycosidases"/>
    <property type="match status" value="1"/>
</dbReference>
<dbReference type="InterPro" id="IPR050314">
    <property type="entry name" value="Glycosyl_Hydrlase_18"/>
</dbReference>
<dbReference type="SMART" id="SM00636">
    <property type="entry name" value="Glyco_18"/>
    <property type="match status" value="1"/>
</dbReference>
<dbReference type="PANTHER" id="PTHR11177">
    <property type="entry name" value="CHITINASE"/>
    <property type="match status" value="1"/>
</dbReference>
<dbReference type="Pfam" id="PF00704">
    <property type="entry name" value="Glyco_hydro_18"/>
    <property type="match status" value="1"/>
</dbReference>
<dbReference type="PROSITE" id="PS51910">
    <property type="entry name" value="GH18_2"/>
    <property type="match status" value="1"/>
</dbReference>
<dbReference type="InterPro" id="IPR029070">
    <property type="entry name" value="Chitinase_insertion_sf"/>
</dbReference>
<evidence type="ECO:0000256" key="7">
    <source>
        <dbReference type="RuleBase" id="RU000489"/>
    </source>
</evidence>
<dbReference type="GO" id="GO:0008843">
    <property type="term" value="F:endochitinase activity"/>
    <property type="evidence" value="ECO:0007669"/>
    <property type="project" value="UniProtKB-EC"/>
</dbReference>
<comment type="similarity">
    <text evidence="8">Belongs to the glycosyl hydrolase 18 family.</text>
</comment>
<keyword evidence="6" id="KW-0119">Carbohydrate metabolism</keyword>